<dbReference type="InterPro" id="IPR001296">
    <property type="entry name" value="Glyco_trans_1"/>
</dbReference>
<evidence type="ECO:0000313" key="2">
    <source>
        <dbReference type="EMBL" id="PIP31334.1"/>
    </source>
</evidence>
<dbReference type="EMBL" id="PCSB01000087">
    <property type="protein sequence ID" value="PIP31334.1"/>
    <property type="molecule type" value="Genomic_DNA"/>
</dbReference>
<comment type="caution">
    <text evidence="2">The sequence shown here is derived from an EMBL/GenBank/DDBJ whole genome shotgun (WGS) entry which is preliminary data.</text>
</comment>
<proteinExistence type="predicted"/>
<dbReference type="Gene3D" id="3.40.50.2000">
    <property type="entry name" value="Glycogen Phosphorylase B"/>
    <property type="match status" value="2"/>
</dbReference>
<dbReference type="Pfam" id="PF00534">
    <property type="entry name" value="Glycos_transf_1"/>
    <property type="match status" value="1"/>
</dbReference>
<keyword evidence="2" id="KW-0808">Transferase</keyword>
<dbReference type="CDD" id="cd03801">
    <property type="entry name" value="GT4_PimA-like"/>
    <property type="match status" value="1"/>
</dbReference>
<name>A0A2G9ZDV7_9BACT</name>
<protein>
    <submittedName>
        <fullName evidence="2">Glycosyl transferase family 1</fullName>
    </submittedName>
</protein>
<feature type="domain" description="Glycosyl transferase family 1" evidence="1">
    <location>
        <begin position="194"/>
        <end position="332"/>
    </location>
</feature>
<reference evidence="2 3" key="1">
    <citation type="submission" date="2017-09" db="EMBL/GenBank/DDBJ databases">
        <title>Depth-based differentiation of microbial function through sediment-hosted aquifers and enrichment of novel symbionts in the deep terrestrial subsurface.</title>
        <authorList>
            <person name="Probst A.J."/>
            <person name="Ladd B."/>
            <person name="Jarett J.K."/>
            <person name="Geller-Mcgrath D.E."/>
            <person name="Sieber C.M."/>
            <person name="Emerson J.B."/>
            <person name="Anantharaman K."/>
            <person name="Thomas B.C."/>
            <person name="Malmstrom R."/>
            <person name="Stieglmeier M."/>
            <person name="Klingl A."/>
            <person name="Woyke T."/>
            <person name="Ryan C.M."/>
            <person name="Banfield J.F."/>
        </authorList>
    </citation>
    <scope>NUCLEOTIDE SEQUENCE [LARGE SCALE GENOMIC DNA]</scope>
    <source>
        <strain evidence="2">CG23_combo_of_CG06-09_8_20_14_all_37_87_8</strain>
    </source>
</reference>
<dbReference type="Proteomes" id="UP000230447">
    <property type="component" value="Unassembled WGS sequence"/>
</dbReference>
<dbReference type="PANTHER" id="PTHR12526">
    <property type="entry name" value="GLYCOSYLTRANSFERASE"/>
    <property type="match status" value="1"/>
</dbReference>
<accession>A0A2G9ZDV7</accession>
<dbReference type="SUPFAM" id="SSF53756">
    <property type="entry name" value="UDP-Glycosyltransferase/glycogen phosphorylase"/>
    <property type="match status" value="1"/>
</dbReference>
<dbReference type="PANTHER" id="PTHR12526:SF625">
    <property type="entry name" value="PHOSPHATIDYLINOSITOL GLYCAN-CLASS A"/>
    <property type="match status" value="1"/>
</dbReference>
<evidence type="ECO:0000259" key="1">
    <source>
        <dbReference type="Pfam" id="PF00534"/>
    </source>
</evidence>
<gene>
    <name evidence="2" type="ORF">COX24_04075</name>
</gene>
<sequence length="354" mass="39721">MNLQNKIIQGVDGVKNLFFSGKLSYVVENKTWVVNEVALSLLEGFKRAGFKETQITTSRFGLRNQVVHFGSVNTFLKNNDFVRVHPSNKVILTWFHFVPTDPRNKYIQEAQKTISLLHTSCSLTKNELIKFGVQEEKIKVIPLGVDLALFKPALKGEKEALKKELSIPLGSFVVGSFQKDGVGWNEGLEPKLIKGPDVFVEAMAKLAKAFPIFVLLVGPARGYVKRELAKRGIPFFNVGFLKEVRDVAKYYQALDLYIVSSRIEGGPQSILESLASNVPLVSTKVGMAEDVIRNGENGFLTEIENVEEIVQKASEVLSNKVLRSRLALEGRKTALEYSWDKIAQRYLNELYLNL</sequence>
<dbReference type="AlphaFoldDB" id="A0A2G9ZDV7"/>
<organism evidence="2 3">
    <name type="scientific">bacterium (Candidatus Gribaldobacteria) CG23_combo_of_CG06-09_8_20_14_all_37_87_8</name>
    <dbReference type="NCBI Taxonomy" id="2014278"/>
    <lineage>
        <taxon>Bacteria</taxon>
        <taxon>Candidatus Gribaldobacteria</taxon>
    </lineage>
</organism>
<dbReference type="GO" id="GO:0016757">
    <property type="term" value="F:glycosyltransferase activity"/>
    <property type="evidence" value="ECO:0007669"/>
    <property type="project" value="InterPro"/>
</dbReference>
<evidence type="ECO:0000313" key="3">
    <source>
        <dbReference type="Proteomes" id="UP000230447"/>
    </source>
</evidence>